<proteinExistence type="inferred from homology"/>
<comment type="similarity">
    <text evidence="10">Belongs to the adenylate cyclase family. DacA/CdaA subfamily.</text>
</comment>
<dbReference type="Proteomes" id="UP000009374">
    <property type="component" value="Unassembled WGS sequence"/>
</dbReference>
<keyword evidence="7 10" id="KW-0067">ATP-binding</keyword>
<dbReference type="GO" id="GO:0005524">
    <property type="term" value="F:ATP binding"/>
    <property type="evidence" value="ECO:0007669"/>
    <property type="project" value="UniProtKB-UniRule"/>
</dbReference>
<dbReference type="GO" id="GO:0004016">
    <property type="term" value="F:adenylate cyclase activity"/>
    <property type="evidence" value="ECO:0007669"/>
    <property type="project" value="UniProtKB-UniRule"/>
</dbReference>
<accession>C6HVF3</accession>
<evidence type="ECO:0000256" key="2">
    <source>
        <dbReference type="ARBA" id="ARBA00022475"/>
    </source>
</evidence>
<dbReference type="PIRSF" id="PIRSF004793">
    <property type="entry name" value="UCP004793"/>
    <property type="match status" value="1"/>
</dbReference>
<comment type="function">
    <text evidence="10">Catalyzes the condensation of 2 ATP molecules into cyclic di-AMP (c-di-AMP), a second messenger used to regulate differing processes in different bacteria.</text>
</comment>
<dbReference type="PANTHER" id="PTHR34185:SF1">
    <property type="entry name" value="DIADENYLATE CYCLASE"/>
    <property type="match status" value="1"/>
</dbReference>
<dbReference type="PANTHER" id="PTHR34185">
    <property type="entry name" value="DIADENYLATE CYCLASE"/>
    <property type="match status" value="1"/>
</dbReference>
<feature type="transmembrane region" description="Helical" evidence="10">
    <location>
        <begin position="12"/>
        <end position="30"/>
    </location>
</feature>
<evidence type="ECO:0000313" key="12">
    <source>
        <dbReference type="EMBL" id="EES53527.1"/>
    </source>
</evidence>
<keyword evidence="6 10" id="KW-0547">Nucleotide-binding</keyword>
<dbReference type="GO" id="GO:0006171">
    <property type="term" value="P:cAMP biosynthetic process"/>
    <property type="evidence" value="ECO:0007669"/>
    <property type="project" value="InterPro"/>
</dbReference>
<organism evidence="12 13">
    <name type="scientific">Leptospirillum ferrodiazotrophum</name>
    <dbReference type="NCBI Taxonomy" id="412449"/>
    <lineage>
        <taxon>Bacteria</taxon>
        <taxon>Pseudomonadati</taxon>
        <taxon>Nitrospirota</taxon>
        <taxon>Nitrospiria</taxon>
        <taxon>Nitrospirales</taxon>
        <taxon>Nitrospiraceae</taxon>
        <taxon>Leptospirillum</taxon>
    </lineage>
</organism>
<comment type="subunit">
    <text evidence="10">Probably a homodimer.</text>
</comment>
<evidence type="ECO:0000259" key="11">
    <source>
        <dbReference type="PROSITE" id="PS51794"/>
    </source>
</evidence>
<sequence length="295" mass="32942">MDSLLHFSFWRNVLDILAVWFVFYQILLLIRGTRAFQMVIGVLVFLLVFFVSGWLKLYTLNWLITSFWSQIILALLILFQPEIRKALARVGKSPLLFGIPLGDTPIDSEEIVKALQTLSRRGIGGIIVIERTTDLSEVVEVGVPLDALISSELLVSLFLPYSPIHDGAAIIRKNRIATAGCFLPISLSSELSRQYGTRHRAAIGITEETDAVALVVSEETSQISLVVAGRVTPQTDMVLFRQTLARLFRKESRVPSNRRLTFLRKGLIGTLNAIPGGKYLLRALDPSSRRPRSTP</sequence>
<comment type="catalytic activity">
    <reaction evidence="1 10">
        <text>2 ATP = 3',3'-c-di-AMP + 2 diphosphate</text>
        <dbReference type="Rhea" id="RHEA:35655"/>
        <dbReference type="ChEBI" id="CHEBI:30616"/>
        <dbReference type="ChEBI" id="CHEBI:33019"/>
        <dbReference type="ChEBI" id="CHEBI:71500"/>
        <dbReference type="EC" id="2.7.7.85"/>
    </reaction>
</comment>
<evidence type="ECO:0000256" key="8">
    <source>
        <dbReference type="ARBA" id="ARBA00022989"/>
    </source>
</evidence>
<dbReference type="Pfam" id="PF02457">
    <property type="entry name" value="DAC"/>
    <property type="match status" value="1"/>
</dbReference>
<evidence type="ECO:0000313" key="13">
    <source>
        <dbReference type="Proteomes" id="UP000009374"/>
    </source>
</evidence>
<dbReference type="InterPro" id="IPR050338">
    <property type="entry name" value="DisA"/>
</dbReference>
<evidence type="ECO:0000256" key="6">
    <source>
        <dbReference type="ARBA" id="ARBA00022741"/>
    </source>
</evidence>
<dbReference type="PROSITE" id="PS51794">
    <property type="entry name" value="DAC"/>
    <property type="match status" value="1"/>
</dbReference>
<keyword evidence="3 10" id="KW-0808">Transferase</keyword>
<evidence type="ECO:0000256" key="1">
    <source>
        <dbReference type="ARBA" id="ARBA00000877"/>
    </source>
</evidence>
<dbReference type="InterPro" id="IPR036888">
    <property type="entry name" value="DNA_integrity_DisA_N_sf"/>
</dbReference>
<dbReference type="AlphaFoldDB" id="C6HVF3"/>
<evidence type="ECO:0000256" key="9">
    <source>
        <dbReference type="ARBA" id="ARBA00023136"/>
    </source>
</evidence>
<gene>
    <name evidence="10" type="primary">dacA</name>
    <name evidence="12" type="ORF">UBAL3_78920120</name>
</gene>
<dbReference type="Pfam" id="PF19293">
    <property type="entry name" value="CdaA_N"/>
    <property type="match status" value="1"/>
</dbReference>
<dbReference type="NCBIfam" id="TIGR00159">
    <property type="entry name" value="diadenylate cyclase CdaA"/>
    <property type="match status" value="1"/>
</dbReference>
<reference evidence="12 13" key="1">
    <citation type="journal article" date="2009" name="Appl. Environ. Microbiol.">
        <title>Community genomic and proteomic analyses of chemoautotrophic iron-oxidizing "Leptospirillum rubarum" (Group II) and "Leptospirillum ferrodiazotrophum" (Group III) bacteria in acid mine drainage biofilms.</title>
        <authorList>
            <person name="Goltsman D.S."/>
            <person name="Denef V.J."/>
            <person name="Singer S.W."/>
            <person name="VerBerkmoes N.C."/>
            <person name="Lefsrud M."/>
            <person name="Mueller R.S."/>
            <person name="Dick G.J."/>
            <person name="Sun C.L."/>
            <person name="Wheeler K.E."/>
            <person name="Zemla A."/>
            <person name="Baker B.J."/>
            <person name="Hauser L."/>
            <person name="Land M."/>
            <person name="Shah M.B."/>
            <person name="Thelen M.P."/>
            <person name="Hettich R.L."/>
            <person name="Banfield J.F."/>
        </authorList>
    </citation>
    <scope>NUCLEOTIDE SEQUENCE [LARGE SCALE GENOMIC DNA]</scope>
</reference>
<feature type="domain" description="DAC" evidence="11">
    <location>
        <begin position="80"/>
        <end position="237"/>
    </location>
</feature>
<keyword evidence="2 10" id="KW-1003">Cell membrane</keyword>
<dbReference type="EC" id="2.7.7.85" evidence="10"/>
<dbReference type="InterPro" id="IPR014046">
    <property type="entry name" value="C-di-AMP_synthase"/>
</dbReference>
<protein>
    <recommendedName>
        <fullName evidence="10">Diadenylate cyclase</fullName>
        <shortName evidence="10">DAC</shortName>
        <ecNumber evidence="10">2.7.7.85</ecNumber>
    </recommendedName>
    <alternativeName>
        <fullName evidence="10">Cyclic-di-AMP synthase</fullName>
        <shortName evidence="10">c-di-AMP synthase</shortName>
    </alternativeName>
</protein>
<dbReference type="Gene3D" id="3.40.1700.10">
    <property type="entry name" value="DNA integrity scanning protein, DisA, N-terminal domain"/>
    <property type="match status" value="1"/>
</dbReference>
<name>C6HVF3_9BACT</name>
<evidence type="ECO:0000256" key="3">
    <source>
        <dbReference type="ARBA" id="ARBA00022679"/>
    </source>
</evidence>
<keyword evidence="9 10" id="KW-0472">Membrane</keyword>
<keyword evidence="5 10" id="KW-0548">Nucleotidyltransferase</keyword>
<dbReference type="EMBL" id="GG693862">
    <property type="protein sequence ID" value="EES53527.1"/>
    <property type="molecule type" value="Genomic_DNA"/>
</dbReference>
<evidence type="ECO:0000256" key="4">
    <source>
        <dbReference type="ARBA" id="ARBA00022692"/>
    </source>
</evidence>
<comment type="caution">
    <text evidence="10">Lacks conserved residue(s) required for the propagation of feature annotation.</text>
</comment>
<keyword evidence="4 10" id="KW-0812">Transmembrane</keyword>
<evidence type="ECO:0000256" key="5">
    <source>
        <dbReference type="ARBA" id="ARBA00022695"/>
    </source>
</evidence>
<dbReference type="InterPro" id="IPR045585">
    <property type="entry name" value="CdaA_N"/>
</dbReference>
<feature type="transmembrane region" description="Helical" evidence="10">
    <location>
        <begin position="60"/>
        <end position="79"/>
    </location>
</feature>
<keyword evidence="13" id="KW-1185">Reference proteome</keyword>
<dbReference type="SUPFAM" id="SSF143597">
    <property type="entry name" value="YojJ-like"/>
    <property type="match status" value="1"/>
</dbReference>
<feature type="transmembrane region" description="Helical" evidence="10">
    <location>
        <begin position="35"/>
        <end position="54"/>
    </location>
</feature>
<keyword evidence="8 10" id="KW-1133">Transmembrane helix</keyword>
<evidence type="ECO:0000256" key="7">
    <source>
        <dbReference type="ARBA" id="ARBA00022840"/>
    </source>
</evidence>
<dbReference type="InterPro" id="IPR034701">
    <property type="entry name" value="CdaA"/>
</dbReference>
<dbReference type="GO" id="GO:0106408">
    <property type="term" value="F:diadenylate cyclase activity"/>
    <property type="evidence" value="ECO:0007669"/>
    <property type="project" value="UniProtKB-EC"/>
</dbReference>
<evidence type="ECO:0000256" key="10">
    <source>
        <dbReference type="HAMAP-Rule" id="MF_01499"/>
    </source>
</evidence>
<dbReference type="InterPro" id="IPR003390">
    <property type="entry name" value="DNA_integrity_scan_DisA_N"/>
</dbReference>
<dbReference type="HAMAP" id="MF_01499">
    <property type="entry name" value="DacA"/>
    <property type="match status" value="1"/>
</dbReference>